<accession>A0A392UE11</accession>
<keyword evidence="2" id="KW-1185">Reference proteome</keyword>
<organism evidence="1 2">
    <name type="scientific">Trifolium medium</name>
    <dbReference type="NCBI Taxonomy" id="97028"/>
    <lineage>
        <taxon>Eukaryota</taxon>
        <taxon>Viridiplantae</taxon>
        <taxon>Streptophyta</taxon>
        <taxon>Embryophyta</taxon>
        <taxon>Tracheophyta</taxon>
        <taxon>Spermatophyta</taxon>
        <taxon>Magnoliopsida</taxon>
        <taxon>eudicotyledons</taxon>
        <taxon>Gunneridae</taxon>
        <taxon>Pentapetalae</taxon>
        <taxon>rosids</taxon>
        <taxon>fabids</taxon>
        <taxon>Fabales</taxon>
        <taxon>Fabaceae</taxon>
        <taxon>Papilionoideae</taxon>
        <taxon>50 kb inversion clade</taxon>
        <taxon>NPAAA clade</taxon>
        <taxon>Hologalegina</taxon>
        <taxon>IRL clade</taxon>
        <taxon>Trifolieae</taxon>
        <taxon>Trifolium</taxon>
    </lineage>
</organism>
<evidence type="ECO:0000313" key="1">
    <source>
        <dbReference type="EMBL" id="MCI71743.1"/>
    </source>
</evidence>
<dbReference type="Proteomes" id="UP000265520">
    <property type="component" value="Unassembled WGS sequence"/>
</dbReference>
<dbReference type="AlphaFoldDB" id="A0A392UE11"/>
<dbReference type="EMBL" id="LXQA010803004">
    <property type="protein sequence ID" value="MCI71743.1"/>
    <property type="molecule type" value="Genomic_DNA"/>
</dbReference>
<evidence type="ECO:0000313" key="2">
    <source>
        <dbReference type="Proteomes" id="UP000265520"/>
    </source>
</evidence>
<sequence>MWRDAQFHSCRAVWFLPSPQRASLGCAARRVILVSMFFFWCWRNAQGSAARRARCFGQG</sequence>
<comment type="caution">
    <text evidence="1">The sequence shown here is derived from an EMBL/GenBank/DDBJ whole genome shotgun (WGS) entry which is preliminary data.</text>
</comment>
<reference evidence="1 2" key="1">
    <citation type="journal article" date="2018" name="Front. Plant Sci.">
        <title>Red Clover (Trifolium pratense) and Zigzag Clover (T. medium) - A Picture of Genomic Similarities and Differences.</title>
        <authorList>
            <person name="Dluhosova J."/>
            <person name="Istvanek J."/>
            <person name="Nedelnik J."/>
            <person name="Repkova J."/>
        </authorList>
    </citation>
    <scope>NUCLEOTIDE SEQUENCE [LARGE SCALE GENOMIC DNA]</scope>
    <source>
        <strain evidence="2">cv. 10/8</strain>
        <tissue evidence="1">Leaf</tissue>
    </source>
</reference>
<proteinExistence type="predicted"/>
<name>A0A392UE11_9FABA</name>
<protein>
    <submittedName>
        <fullName evidence="1">Uncharacterized protein</fullName>
    </submittedName>
</protein>